<keyword evidence="3" id="KW-1185">Reference proteome</keyword>
<dbReference type="NCBIfam" id="TIGR02678">
    <property type="entry name" value="TIGR02678 family protein"/>
    <property type="match status" value="1"/>
</dbReference>
<accession>A0A7K0E040</accession>
<feature type="region of interest" description="Disordered" evidence="1">
    <location>
        <begin position="423"/>
        <end position="543"/>
    </location>
</feature>
<evidence type="ECO:0008006" key="4">
    <source>
        <dbReference type="Google" id="ProtNLM"/>
    </source>
</evidence>
<evidence type="ECO:0000313" key="2">
    <source>
        <dbReference type="EMBL" id="MQY31429.1"/>
    </source>
</evidence>
<dbReference type="EMBL" id="WEGI01000019">
    <property type="protein sequence ID" value="MQY31429.1"/>
    <property type="molecule type" value="Genomic_DNA"/>
</dbReference>
<gene>
    <name evidence="2" type="ORF">NRB56_70380</name>
</gene>
<proteinExistence type="predicted"/>
<organism evidence="2 3">
    <name type="scientific">Nocardia aurantia</name>
    <dbReference type="NCBI Taxonomy" id="2585199"/>
    <lineage>
        <taxon>Bacteria</taxon>
        <taxon>Bacillati</taxon>
        <taxon>Actinomycetota</taxon>
        <taxon>Actinomycetes</taxon>
        <taxon>Mycobacteriales</taxon>
        <taxon>Nocardiaceae</taxon>
        <taxon>Nocardia</taxon>
    </lineage>
</organism>
<evidence type="ECO:0000313" key="3">
    <source>
        <dbReference type="Proteomes" id="UP000431401"/>
    </source>
</evidence>
<protein>
    <recommendedName>
        <fullName evidence="4">TIGR02678 family protein</fullName>
    </recommendedName>
</protein>
<dbReference type="Proteomes" id="UP000431401">
    <property type="component" value="Unassembled WGS sequence"/>
</dbReference>
<dbReference type="AlphaFoldDB" id="A0A7K0E040"/>
<dbReference type="Pfam" id="PF09661">
    <property type="entry name" value="DUF2398"/>
    <property type="match status" value="1"/>
</dbReference>
<evidence type="ECO:0000256" key="1">
    <source>
        <dbReference type="SAM" id="MobiDB-lite"/>
    </source>
</evidence>
<feature type="compositionally biased region" description="Low complexity" evidence="1">
    <location>
        <begin position="447"/>
        <end position="528"/>
    </location>
</feature>
<sequence length="589" mass="61323">MHARSIAPLALDSYQRAARVVLANHLVTRTFPDRIALPLIRRWATELREDLAELFGYRLEVTETTARLFPVIDRLDAGRPARTPAERVFDRRRYAYLALALASLGRAGDQITLSELADQVAAYATRVDGLELSTERAADRDAFVDAVAWLSTRGALTLADGDAGGWAADPEAGEALYDIDRSVVFAIFRPPRALQHLQSVHGLLADGGSDSGATVSVAQTRAAAARRVRRALVELPVVYAEELAADEQILLGSEKLVAEVELLTGLRAERRAEGVALIDTSGRLSDVRFPGTGTLAQVALLLVGEIADRVLDIDNPVPRRPLPAAPTELADRLDAAIPAATVFEPLAMAVETVADDDDSLGDGPQPQVPEHPFLTWTWIRETVQALTDRYGSTFAAQWQADVPALTTEAVGLLQRLRLVRAVGPAEGTSGPPTAKTGKSVLDQNSQPSAGAAASTGGTPPAGAAGSTADTPPTGAAGSTADTPPTGAAASTADTPRTEAAASTGGTPQTGAAADTATAETRAAGDADTSGGGPHSGDTARPPADEAGLLILPALARYRGAIVTVRTRAQSELFASATKLGEHADAGGRS</sequence>
<reference evidence="2 3" key="1">
    <citation type="submission" date="2019-10" db="EMBL/GenBank/DDBJ databases">
        <title>Nocardia macrotermitis sp. nov. and Nocardia aurantia sp. nov., isolated from the gut of fungus growing-termite Macrotermes natalensis.</title>
        <authorList>
            <person name="Benndorf R."/>
            <person name="Schwitalla J."/>
            <person name="Martin K."/>
            <person name="De Beer W."/>
            <person name="Kaster A.-K."/>
            <person name="Vollmers J."/>
            <person name="Poulsen M."/>
            <person name="Beemelmanns C."/>
        </authorList>
    </citation>
    <scope>NUCLEOTIDE SEQUENCE [LARGE SCALE GENOMIC DNA]</scope>
    <source>
        <strain evidence="2 3">RB56</strain>
    </source>
</reference>
<name>A0A7K0E040_9NOCA</name>
<dbReference type="InterPro" id="IPR013494">
    <property type="entry name" value="CHP02678"/>
</dbReference>
<comment type="caution">
    <text evidence="2">The sequence shown here is derived from an EMBL/GenBank/DDBJ whole genome shotgun (WGS) entry which is preliminary data.</text>
</comment>